<evidence type="ECO:0000313" key="2">
    <source>
        <dbReference type="EMBL" id="KIN02234.1"/>
    </source>
</evidence>
<dbReference type="HOGENOM" id="CLU_068316_1_0_1"/>
<organism evidence="2 3">
    <name type="scientific">Oidiodendron maius (strain Zn)</name>
    <dbReference type="NCBI Taxonomy" id="913774"/>
    <lineage>
        <taxon>Eukaryota</taxon>
        <taxon>Fungi</taxon>
        <taxon>Dikarya</taxon>
        <taxon>Ascomycota</taxon>
        <taxon>Pezizomycotina</taxon>
        <taxon>Leotiomycetes</taxon>
        <taxon>Leotiomycetes incertae sedis</taxon>
        <taxon>Myxotrichaceae</taxon>
        <taxon>Oidiodendron</taxon>
    </lineage>
</organism>
<evidence type="ECO:0000313" key="3">
    <source>
        <dbReference type="Proteomes" id="UP000054321"/>
    </source>
</evidence>
<protein>
    <submittedName>
        <fullName evidence="2">Uncharacterized protein</fullName>
    </submittedName>
</protein>
<dbReference type="InParanoid" id="A0A0C3CT96"/>
<reference evidence="2 3" key="1">
    <citation type="submission" date="2014-04" db="EMBL/GenBank/DDBJ databases">
        <authorList>
            <consortium name="DOE Joint Genome Institute"/>
            <person name="Kuo A."/>
            <person name="Martino E."/>
            <person name="Perotto S."/>
            <person name="Kohler A."/>
            <person name="Nagy L.G."/>
            <person name="Floudas D."/>
            <person name="Copeland A."/>
            <person name="Barry K.W."/>
            <person name="Cichocki N."/>
            <person name="Veneault-Fourrey C."/>
            <person name="LaButti K."/>
            <person name="Lindquist E.A."/>
            <person name="Lipzen A."/>
            <person name="Lundell T."/>
            <person name="Morin E."/>
            <person name="Murat C."/>
            <person name="Sun H."/>
            <person name="Tunlid A."/>
            <person name="Henrissat B."/>
            <person name="Grigoriev I.V."/>
            <person name="Hibbett D.S."/>
            <person name="Martin F."/>
            <person name="Nordberg H.P."/>
            <person name="Cantor M.N."/>
            <person name="Hua S.X."/>
        </authorList>
    </citation>
    <scope>NUCLEOTIDE SEQUENCE [LARGE SCALE GENOMIC DNA]</scope>
    <source>
        <strain evidence="2 3">Zn</strain>
    </source>
</reference>
<evidence type="ECO:0000256" key="1">
    <source>
        <dbReference type="SAM" id="MobiDB-lite"/>
    </source>
</evidence>
<dbReference type="EMBL" id="KN832875">
    <property type="protein sequence ID" value="KIN02234.1"/>
    <property type="molecule type" value="Genomic_DNA"/>
</dbReference>
<feature type="compositionally biased region" description="Basic and acidic residues" evidence="1">
    <location>
        <begin position="254"/>
        <end position="275"/>
    </location>
</feature>
<dbReference type="Proteomes" id="UP000054321">
    <property type="component" value="Unassembled WGS sequence"/>
</dbReference>
<gene>
    <name evidence="2" type="ORF">OIDMADRAFT_53745</name>
</gene>
<feature type="compositionally biased region" description="Low complexity" evidence="1">
    <location>
        <begin position="20"/>
        <end position="29"/>
    </location>
</feature>
<keyword evidence="3" id="KW-1185">Reference proteome</keyword>
<feature type="compositionally biased region" description="Low complexity" evidence="1">
    <location>
        <begin position="99"/>
        <end position="108"/>
    </location>
</feature>
<proteinExistence type="predicted"/>
<sequence length="292" mass="32106">MPASQTRNSSSLNAHWPNQSSSSVNSFHSATTNMELGQLSPTNPQPPSSNPHSAPKQKISSKNPTSLVDPEPMSSPELGAIKMGRQDSGFSDGVPSQESSRPTSSSSTRHSKSKRSSTGSRPSTRRAPRSTHSNTQHRSSISSHRPQVRTRHTMPDGQVTQHQFFQFPTLQDATQNPEPEALPPPPPATVHYWTSDSTRRLEYAAIDAANRGVRGFFIKLVPDCILSEAARRTRFHDDDDSDAGSVRRYRLVLPEEKASSNAGEEGRCRTSEKQRPGAFRRWTSLGLGRGKN</sequence>
<name>A0A0C3CT96_OIDMZ</name>
<accession>A0A0C3CT96</accession>
<dbReference type="AlphaFoldDB" id="A0A0C3CT96"/>
<feature type="compositionally biased region" description="Polar residues" evidence="1">
    <location>
        <begin position="1"/>
        <end position="19"/>
    </location>
</feature>
<reference evidence="3" key="2">
    <citation type="submission" date="2015-01" db="EMBL/GenBank/DDBJ databases">
        <title>Evolutionary Origins and Diversification of the Mycorrhizal Mutualists.</title>
        <authorList>
            <consortium name="DOE Joint Genome Institute"/>
            <consortium name="Mycorrhizal Genomics Consortium"/>
            <person name="Kohler A."/>
            <person name="Kuo A."/>
            <person name="Nagy L.G."/>
            <person name="Floudas D."/>
            <person name="Copeland A."/>
            <person name="Barry K.W."/>
            <person name="Cichocki N."/>
            <person name="Veneault-Fourrey C."/>
            <person name="LaButti K."/>
            <person name="Lindquist E.A."/>
            <person name="Lipzen A."/>
            <person name="Lundell T."/>
            <person name="Morin E."/>
            <person name="Murat C."/>
            <person name="Riley R."/>
            <person name="Ohm R."/>
            <person name="Sun H."/>
            <person name="Tunlid A."/>
            <person name="Henrissat B."/>
            <person name="Grigoriev I.V."/>
            <person name="Hibbett D.S."/>
            <person name="Martin F."/>
        </authorList>
    </citation>
    <scope>NUCLEOTIDE SEQUENCE [LARGE SCALE GENOMIC DNA]</scope>
    <source>
        <strain evidence="3">Zn</strain>
    </source>
</reference>
<feature type="region of interest" description="Disordered" evidence="1">
    <location>
        <begin position="1"/>
        <end position="151"/>
    </location>
</feature>
<feature type="compositionally biased region" description="Polar residues" evidence="1">
    <location>
        <begin position="134"/>
        <end position="145"/>
    </location>
</feature>
<feature type="region of interest" description="Disordered" evidence="1">
    <location>
        <begin position="254"/>
        <end position="292"/>
    </location>
</feature>
<dbReference type="OrthoDB" id="5366332at2759"/>